<organism evidence="1 2">
    <name type="scientific">Hymenolepis diminuta</name>
    <name type="common">Rat tapeworm</name>
    <dbReference type="NCBI Taxonomy" id="6216"/>
    <lineage>
        <taxon>Eukaryota</taxon>
        <taxon>Metazoa</taxon>
        <taxon>Spiralia</taxon>
        <taxon>Lophotrochozoa</taxon>
        <taxon>Platyhelminthes</taxon>
        <taxon>Cestoda</taxon>
        <taxon>Eucestoda</taxon>
        <taxon>Cyclophyllidea</taxon>
        <taxon>Hymenolepididae</taxon>
        <taxon>Hymenolepis</taxon>
    </lineage>
</organism>
<evidence type="ECO:0000313" key="1">
    <source>
        <dbReference type="EMBL" id="VUZ51351.1"/>
    </source>
</evidence>
<name>A0A564YVN6_HYMDI</name>
<dbReference type="EMBL" id="CABIJS010000443">
    <property type="protein sequence ID" value="VUZ51351.1"/>
    <property type="molecule type" value="Genomic_DNA"/>
</dbReference>
<evidence type="ECO:0000313" key="2">
    <source>
        <dbReference type="Proteomes" id="UP000321570"/>
    </source>
</evidence>
<gene>
    <name evidence="1" type="ORF">WMSIL1_LOCUS10048</name>
</gene>
<keyword evidence="2" id="KW-1185">Reference proteome</keyword>
<proteinExistence type="predicted"/>
<protein>
    <submittedName>
        <fullName evidence="1">Uncharacterized protein</fullName>
    </submittedName>
</protein>
<dbReference type="Proteomes" id="UP000321570">
    <property type="component" value="Unassembled WGS sequence"/>
</dbReference>
<sequence>MHPEDTRRSYQAAYFSQNRQAAEPNDTSAKRAYFIWCFFSRILNQWGRVIARSESSSDKYLTNAVASVITNLNEHSASTFKFEENTYKRIENKLLISLLIFIPDGAS</sequence>
<dbReference type="AlphaFoldDB" id="A0A564YVN6"/>
<reference evidence="1 2" key="1">
    <citation type="submission" date="2019-07" db="EMBL/GenBank/DDBJ databases">
        <authorList>
            <person name="Jastrzebski P J."/>
            <person name="Paukszto L."/>
            <person name="Jastrzebski P J."/>
        </authorList>
    </citation>
    <scope>NUCLEOTIDE SEQUENCE [LARGE SCALE GENOMIC DNA]</scope>
    <source>
        <strain evidence="1 2">WMS-il1</strain>
    </source>
</reference>
<accession>A0A564YVN6</accession>